<feature type="signal peptide" evidence="7">
    <location>
        <begin position="1"/>
        <end position="20"/>
    </location>
</feature>
<organism evidence="9 10">
    <name type="scientific">Diatraea saccharalis</name>
    <name type="common">sugarcane borer</name>
    <dbReference type="NCBI Taxonomy" id="40085"/>
    <lineage>
        <taxon>Eukaryota</taxon>
        <taxon>Metazoa</taxon>
        <taxon>Ecdysozoa</taxon>
        <taxon>Arthropoda</taxon>
        <taxon>Hexapoda</taxon>
        <taxon>Insecta</taxon>
        <taxon>Pterygota</taxon>
        <taxon>Neoptera</taxon>
        <taxon>Endopterygota</taxon>
        <taxon>Lepidoptera</taxon>
        <taxon>Glossata</taxon>
        <taxon>Ditrysia</taxon>
        <taxon>Pyraloidea</taxon>
        <taxon>Crambidae</taxon>
        <taxon>Crambinae</taxon>
        <taxon>Diatraea</taxon>
    </lineage>
</organism>
<dbReference type="OrthoDB" id="9974421at2759"/>
<reference evidence="9" key="2">
    <citation type="submission" date="2022-10" db="EMBL/GenBank/DDBJ databases">
        <authorList>
            <consortium name="ENA_rothamsted_submissions"/>
            <consortium name="culmorum"/>
            <person name="King R."/>
        </authorList>
    </citation>
    <scope>NUCLEOTIDE SEQUENCE</scope>
</reference>
<dbReference type="Pfam" id="PF00561">
    <property type="entry name" value="Abhydrolase_1"/>
    <property type="match status" value="1"/>
</dbReference>
<feature type="domain" description="AB hydrolase-1" evidence="8">
    <location>
        <begin position="157"/>
        <end position="267"/>
    </location>
</feature>
<dbReference type="EMBL" id="OU893346">
    <property type="protein sequence ID" value="CAG9786448.1"/>
    <property type="molecule type" value="Genomic_DNA"/>
</dbReference>
<dbReference type="PANTHER" id="PTHR11005">
    <property type="entry name" value="LYSOSOMAL ACID LIPASE-RELATED"/>
    <property type="match status" value="1"/>
</dbReference>
<evidence type="ECO:0000256" key="3">
    <source>
        <dbReference type="ARBA" id="ARBA00022801"/>
    </source>
</evidence>
<proteinExistence type="inferred from homology"/>
<dbReference type="AlphaFoldDB" id="A0A9N9QZL4"/>
<accession>A0A9N9QZL4</accession>
<keyword evidence="10" id="KW-1185">Reference proteome</keyword>
<evidence type="ECO:0000259" key="8">
    <source>
        <dbReference type="Pfam" id="PF00561"/>
    </source>
</evidence>
<keyword evidence="5" id="KW-0443">Lipid metabolism</keyword>
<dbReference type="FunFam" id="3.40.50.1820:FF:000057">
    <property type="entry name" value="Lipase"/>
    <property type="match status" value="1"/>
</dbReference>
<dbReference type="Proteomes" id="UP001153714">
    <property type="component" value="Chromosome 15"/>
</dbReference>
<gene>
    <name evidence="9" type="ORF">DIATSA_LOCUS4398</name>
</gene>
<feature type="chain" id="PRO_5040192364" description="AB hydrolase-1 domain-containing protein" evidence="7">
    <location>
        <begin position="21"/>
        <end position="490"/>
    </location>
</feature>
<keyword evidence="3" id="KW-0378">Hydrolase</keyword>
<comment type="similarity">
    <text evidence="1">Belongs to the AB hydrolase superfamily. Lipase family.</text>
</comment>
<keyword evidence="2 7" id="KW-0732">Signal</keyword>
<evidence type="ECO:0000256" key="7">
    <source>
        <dbReference type="SAM" id="SignalP"/>
    </source>
</evidence>
<name>A0A9N9QZL4_9NEOP</name>
<keyword evidence="4" id="KW-0442">Lipid degradation</keyword>
<dbReference type="GO" id="GO:0016787">
    <property type="term" value="F:hydrolase activity"/>
    <property type="evidence" value="ECO:0007669"/>
    <property type="project" value="UniProtKB-KW"/>
</dbReference>
<protein>
    <recommendedName>
        <fullName evidence="8">AB hydrolase-1 domain-containing protein</fullName>
    </recommendedName>
</protein>
<dbReference type="SUPFAM" id="SSF53474">
    <property type="entry name" value="alpha/beta-Hydrolases"/>
    <property type="match status" value="1"/>
</dbReference>
<keyword evidence="6" id="KW-0325">Glycoprotein</keyword>
<dbReference type="InterPro" id="IPR029058">
    <property type="entry name" value="AB_hydrolase_fold"/>
</dbReference>
<evidence type="ECO:0000256" key="4">
    <source>
        <dbReference type="ARBA" id="ARBA00022963"/>
    </source>
</evidence>
<sequence>MCRILAFGIITVLTTSQVSGNSLNEFFQEQNQKLNAFFKDQLNLVEDAVNTSYAGAIHIQNKIGDYIEDQKKKISDDVNNYVERVQESGRNFVDTYSFMPTEDPLSLLVKPDVVLSVPSLIRRNGYDCETHTIFSDGFLLNVHRIPRPKSGGATSKNTVILQHGLFASSADWILNGPQKSLAYALADAGYDVWMTNIRGNRYSREHSRYKEKTKEYWNFSWHEVAVYDIPAVIDYIHRVKGNAKIAYIGHSMGTTILFTMLSVRPEYNNKLVGGIALAPEIFISNMESPIKSMASIASGVAHTQMVTGNYEFVPKDSFFGRLHKMCEAEHLSSQICNNVIFYVCGEDQKQLNETIQETFLANLGTGTSWKTAVHLAQMILSGKFQPFDYDYDERNQRMYGADTPPEYDLTKVTLNITLFWAQNDLLSNEMDVRKLHEMLPTTTQMYLVPFPKFNHMDYLMAKETPRLVNNKVLETLSETFQQSNDIPRNY</sequence>
<evidence type="ECO:0000256" key="6">
    <source>
        <dbReference type="ARBA" id="ARBA00023180"/>
    </source>
</evidence>
<dbReference type="Gene3D" id="3.40.50.1820">
    <property type="entry name" value="alpha/beta hydrolase"/>
    <property type="match status" value="1"/>
</dbReference>
<evidence type="ECO:0000256" key="1">
    <source>
        <dbReference type="ARBA" id="ARBA00010701"/>
    </source>
</evidence>
<evidence type="ECO:0000313" key="10">
    <source>
        <dbReference type="Proteomes" id="UP001153714"/>
    </source>
</evidence>
<dbReference type="InterPro" id="IPR000073">
    <property type="entry name" value="AB_hydrolase_1"/>
</dbReference>
<evidence type="ECO:0000256" key="2">
    <source>
        <dbReference type="ARBA" id="ARBA00022729"/>
    </source>
</evidence>
<evidence type="ECO:0000256" key="5">
    <source>
        <dbReference type="ARBA" id="ARBA00023098"/>
    </source>
</evidence>
<dbReference type="GO" id="GO:0016042">
    <property type="term" value="P:lipid catabolic process"/>
    <property type="evidence" value="ECO:0007669"/>
    <property type="project" value="UniProtKB-KW"/>
</dbReference>
<reference evidence="9" key="1">
    <citation type="submission" date="2021-12" db="EMBL/GenBank/DDBJ databases">
        <authorList>
            <person name="King R."/>
        </authorList>
    </citation>
    <scope>NUCLEOTIDE SEQUENCE</scope>
</reference>
<evidence type="ECO:0000313" key="9">
    <source>
        <dbReference type="EMBL" id="CAG9786448.1"/>
    </source>
</evidence>